<feature type="transmembrane region" description="Helical" evidence="1">
    <location>
        <begin position="7"/>
        <end position="25"/>
    </location>
</feature>
<evidence type="ECO:0000313" key="3">
    <source>
        <dbReference type="Proteomes" id="UP000008544"/>
    </source>
</evidence>
<dbReference type="AlphaFoldDB" id="B1I3A9"/>
<keyword evidence="1" id="KW-0472">Membrane</keyword>
<feature type="transmembrane region" description="Helical" evidence="1">
    <location>
        <begin position="37"/>
        <end position="58"/>
    </location>
</feature>
<dbReference type="KEGG" id="dau:Daud_1009"/>
<dbReference type="HOGENOM" id="CLU_194471_2_0_9"/>
<keyword evidence="3" id="KW-1185">Reference proteome</keyword>
<evidence type="ECO:0000256" key="1">
    <source>
        <dbReference type="SAM" id="Phobius"/>
    </source>
</evidence>
<organism evidence="2 3">
    <name type="scientific">Desulforudis audaxviator (strain MP104C)</name>
    <dbReference type="NCBI Taxonomy" id="477974"/>
    <lineage>
        <taxon>Bacteria</taxon>
        <taxon>Bacillati</taxon>
        <taxon>Bacillota</taxon>
        <taxon>Clostridia</taxon>
        <taxon>Thermoanaerobacterales</taxon>
        <taxon>Candidatus Desulforudaceae</taxon>
        <taxon>Candidatus Desulforudis</taxon>
    </lineage>
</organism>
<reference evidence="3" key="1">
    <citation type="submission" date="2007-10" db="EMBL/GenBank/DDBJ databases">
        <title>Complete sequence of chromosome of Desulforudis audaxviator MP104C.</title>
        <authorList>
            <person name="Copeland A."/>
            <person name="Lucas S."/>
            <person name="Lapidus A."/>
            <person name="Barry K."/>
            <person name="Glavina del Rio T."/>
            <person name="Dalin E."/>
            <person name="Tice H."/>
            <person name="Bruce D."/>
            <person name="Pitluck S."/>
            <person name="Lowry S.R."/>
            <person name="Larimer F."/>
            <person name="Land M.L."/>
            <person name="Hauser L."/>
            <person name="Kyrpides N."/>
            <person name="Ivanova N.N."/>
            <person name="Richardson P."/>
        </authorList>
    </citation>
    <scope>NUCLEOTIDE SEQUENCE [LARGE SCALE GENOMIC DNA]</scope>
    <source>
        <strain evidence="3">MP104C</strain>
    </source>
</reference>
<dbReference type="STRING" id="477974.Daud_1009"/>
<accession>B1I3A9</accession>
<dbReference type="InterPro" id="IPR025664">
    <property type="entry name" value="Spore_III_AC/AD"/>
</dbReference>
<reference evidence="2 3" key="2">
    <citation type="journal article" date="2008" name="Science">
        <title>Environmental genomics reveals a single-species ecosystem deep within Earth.</title>
        <authorList>
            <person name="Chivian D."/>
            <person name="Brodie E.L."/>
            <person name="Alm E.J."/>
            <person name="Culley D.E."/>
            <person name="Dehal P.S."/>
            <person name="Desantis T.Z."/>
            <person name="Gihring T.M."/>
            <person name="Lapidus A."/>
            <person name="Lin L.H."/>
            <person name="Lowry S.R."/>
            <person name="Moser D.P."/>
            <person name="Richardson P.M."/>
            <person name="Southam G."/>
            <person name="Wanger G."/>
            <person name="Pratt L.M."/>
            <person name="Andersen G.L."/>
            <person name="Hazen T.C."/>
            <person name="Brockman F.J."/>
            <person name="Arkin A.P."/>
            <person name="Onstott T.C."/>
        </authorList>
    </citation>
    <scope>NUCLEOTIDE SEQUENCE [LARGE SCALE GENOMIC DNA]</scope>
    <source>
        <strain evidence="2 3">MP104C</strain>
    </source>
</reference>
<sequence length="67" mass="7270">MNVSIDLIFKIAGVGLLTAVLHSLLKHAGKEDQAHLATLAGVAIVLMWVIELLGNLFAQVKTVFRLF</sequence>
<name>B1I3A9_DESAP</name>
<keyword evidence="1" id="KW-1133">Transmembrane helix</keyword>
<dbReference type="OrthoDB" id="9800383at2"/>
<keyword evidence="1" id="KW-0812">Transmembrane</keyword>
<proteinExistence type="predicted"/>
<dbReference type="InterPro" id="IPR009570">
    <property type="entry name" value="Spore_III_AC"/>
</dbReference>
<dbReference type="Pfam" id="PF06686">
    <property type="entry name" value="SpoIIIAC"/>
    <property type="match status" value="1"/>
</dbReference>
<dbReference type="EMBL" id="CP000860">
    <property type="protein sequence ID" value="ACA59521.1"/>
    <property type="molecule type" value="Genomic_DNA"/>
</dbReference>
<gene>
    <name evidence="2" type="ordered locus">Daud_1009</name>
</gene>
<dbReference type="eggNOG" id="ENOG5032ZY3">
    <property type="taxonomic scope" value="Bacteria"/>
</dbReference>
<evidence type="ECO:0000313" key="2">
    <source>
        <dbReference type="EMBL" id="ACA59521.1"/>
    </source>
</evidence>
<dbReference type="Proteomes" id="UP000008544">
    <property type="component" value="Chromosome"/>
</dbReference>
<dbReference type="RefSeq" id="WP_012302107.1">
    <property type="nucleotide sequence ID" value="NC_010424.1"/>
</dbReference>
<dbReference type="NCBIfam" id="TIGR02848">
    <property type="entry name" value="spore_III_AC"/>
    <property type="match status" value="1"/>
</dbReference>
<protein>
    <submittedName>
        <fullName evidence="2">Stage III sporulation AC family protein</fullName>
    </submittedName>
</protein>